<evidence type="ECO:0000313" key="3">
    <source>
        <dbReference type="Proteomes" id="UP000614047"/>
    </source>
</evidence>
<accession>A0A931DHA1</accession>
<dbReference type="Pfam" id="PF00266">
    <property type="entry name" value="Aminotran_5"/>
    <property type="match status" value="1"/>
</dbReference>
<organism evidence="2 3">
    <name type="scientific">Actinomadura viridis</name>
    <dbReference type="NCBI Taxonomy" id="58110"/>
    <lineage>
        <taxon>Bacteria</taxon>
        <taxon>Bacillati</taxon>
        <taxon>Actinomycetota</taxon>
        <taxon>Actinomycetes</taxon>
        <taxon>Streptosporangiales</taxon>
        <taxon>Thermomonosporaceae</taxon>
        <taxon>Actinomadura</taxon>
    </lineage>
</organism>
<dbReference type="PANTHER" id="PTHR43586">
    <property type="entry name" value="CYSTEINE DESULFURASE"/>
    <property type="match status" value="1"/>
</dbReference>
<dbReference type="Gene3D" id="3.40.640.10">
    <property type="entry name" value="Type I PLP-dependent aspartate aminotransferase-like (Major domain)"/>
    <property type="match status" value="1"/>
</dbReference>
<keyword evidence="3" id="KW-1185">Reference proteome</keyword>
<dbReference type="InterPro" id="IPR015421">
    <property type="entry name" value="PyrdxlP-dep_Trfase_major"/>
</dbReference>
<evidence type="ECO:0000259" key="1">
    <source>
        <dbReference type="Pfam" id="PF00266"/>
    </source>
</evidence>
<protein>
    <submittedName>
        <fullName evidence="2">Cysteine desulfurase family protein (TIGR01976 family)</fullName>
    </submittedName>
</protein>
<dbReference type="InterPro" id="IPR015422">
    <property type="entry name" value="PyrdxlP-dep_Trfase_small"/>
</dbReference>
<dbReference type="EMBL" id="JADOUA010000001">
    <property type="protein sequence ID" value="MBG6089272.1"/>
    <property type="molecule type" value="Genomic_DNA"/>
</dbReference>
<dbReference type="InterPro" id="IPR015424">
    <property type="entry name" value="PyrdxlP-dep_Trfase"/>
</dbReference>
<comment type="caution">
    <text evidence="2">The sequence shown here is derived from an EMBL/GenBank/DDBJ whole genome shotgun (WGS) entry which is preliminary data.</text>
</comment>
<dbReference type="InterPro" id="IPR000192">
    <property type="entry name" value="Aminotrans_V_dom"/>
</dbReference>
<dbReference type="PANTHER" id="PTHR43586:SF21">
    <property type="entry name" value="PYRIDOXAL PHOSPHATE (PLP)-DEPENDENT ASPARTATE AMINOTRANSFERASE SUPERFAMILY"/>
    <property type="match status" value="1"/>
</dbReference>
<dbReference type="Gene3D" id="3.90.1150.10">
    <property type="entry name" value="Aspartate Aminotransferase, domain 1"/>
    <property type="match status" value="1"/>
</dbReference>
<dbReference type="SUPFAM" id="SSF53383">
    <property type="entry name" value="PLP-dependent transferases"/>
    <property type="match status" value="1"/>
</dbReference>
<dbReference type="RefSeq" id="WP_197011900.1">
    <property type="nucleotide sequence ID" value="NZ_BAABES010000004.1"/>
</dbReference>
<dbReference type="Proteomes" id="UP000614047">
    <property type="component" value="Unassembled WGS sequence"/>
</dbReference>
<proteinExistence type="predicted"/>
<feature type="domain" description="Aminotransferase class V" evidence="1">
    <location>
        <begin position="30"/>
        <end position="386"/>
    </location>
</feature>
<evidence type="ECO:0000313" key="2">
    <source>
        <dbReference type="EMBL" id="MBG6089272.1"/>
    </source>
</evidence>
<name>A0A931DHA1_9ACTN</name>
<reference evidence="2" key="1">
    <citation type="submission" date="2020-11" db="EMBL/GenBank/DDBJ databases">
        <title>Sequencing the genomes of 1000 actinobacteria strains.</title>
        <authorList>
            <person name="Klenk H.-P."/>
        </authorList>
    </citation>
    <scope>NUCLEOTIDE SEQUENCE</scope>
    <source>
        <strain evidence="2">DSM 43175</strain>
    </source>
</reference>
<dbReference type="AlphaFoldDB" id="A0A931DHA1"/>
<gene>
    <name evidence="2" type="ORF">IW256_003385</name>
</gene>
<sequence length="397" mass="42949">MIAASQKSPPVRFPGLERVGPDGRPFVHADAPGGTQVVEAVIEAMAAYQRQGNASPSRVYTTSVEVAELVQDTRARVADFLGGDPGGIVYGLNSTSLTWHFARAFERTLEPGDVIVCTQLDHDANVAPWLAIAERTGAEVRFVTLDPSTYELDPRSLERAVDDRTKLIAFTRASNLIGTTVDPRPFVEAARATGAVTYADGVAAAAHFPLRQSEWGIDVQICSPYKFFGPHMGVLSARPELLERLTPDRIRPAPPAGPRRWETGMPSFECIAGLAAVLRYLGEVGFEEIQRVERVLRERALQAIENTPAIRLHGKRTVEGREATFAMSVGSVPPQEVSKRLSAMGVFVSSGHNNAVETVGALGVPQSEGLVRAGFVHYHSVEDVDRTFEALAAVADE</sequence>